<dbReference type="HAMAP" id="MF_01023">
    <property type="entry name" value="HisC_aminotrans_2"/>
    <property type="match status" value="1"/>
</dbReference>
<dbReference type="PANTHER" id="PTHR43643:SF3">
    <property type="entry name" value="HISTIDINOL-PHOSPHATE AMINOTRANSFERASE"/>
    <property type="match status" value="1"/>
</dbReference>
<dbReference type="InterPro" id="IPR015421">
    <property type="entry name" value="PyrdxlP-dep_Trfase_major"/>
</dbReference>
<keyword evidence="7 9" id="KW-0663">Pyridoxal phosphate</keyword>
<dbReference type="RefSeq" id="WP_418159891.1">
    <property type="nucleotide sequence ID" value="NZ_JBBLZC010000012.1"/>
</dbReference>
<reference evidence="12 13" key="1">
    <citation type="submission" date="2024-01" db="EMBL/GenBank/DDBJ databases">
        <title>Multi-omics insights into the function and evolution of sodium benzoate biodegradation pathways in Benzoatithermus flavus gen. nov., sp. nov. from hot spring.</title>
        <authorList>
            <person name="Hu C.-J."/>
            <person name="Li W.-J."/>
        </authorList>
    </citation>
    <scope>NUCLEOTIDE SEQUENCE [LARGE SCALE GENOMIC DNA]</scope>
    <source>
        <strain evidence="12 13">SYSU G07066</strain>
    </source>
</reference>
<evidence type="ECO:0000256" key="4">
    <source>
        <dbReference type="ARBA" id="ARBA00011738"/>
    </source>
</evidence>
<dbReference type="Gene3D" id="3.90.1150.10">
    <property type="entry name" value="Aspartate Aminotransferase, domain 1"/>
    <property type="match status" value="1"/>
</dbReference>
<dbReference type="InterPro" id="IPR050106">
    <property type="entry name" value="HistidinolP_aminotransfase"/>
</dbReference>
<keyword evidence="13" id="KW-1185">Reference proteome</keyword>
<evidence type="ECO:0000256" key="6">
    <source>
        <dbReference type="ARBA" id="ARBA00022679"/>
    </source>
</evidence>
<dbReference type="InterPro" id="IPR015424">
    <property type="entry name" value="PyrdxlP-dep_Trfase"/>
</dbReference>
<evidence type="ECO:0000313" key="12">
    <source>
        <dbReference type="EMBL" id="MEK0084041.1"/>
    </source>
</evidence>
<comment type="cofactor">
    <cofactor evidence="1 9">
        <name>pyridoxal 5'-phosphate</name>
        <dbReference type="ChEBI" id="CHEBI:597326"/>
    </cofactor>
</comment>
<evidence type="ECO:0000256" key="5">
    <source>
        <dbReference type="ARBA" id="ARBA00022576"/>
    </source>
</evidence>
<dbReference type="SUPFAM" id="SSF53383">
    <property type="entry name" value="PLP-dependent transferases"/>
    <property type="match status" value="1"/>
</dbReference>
<gene>
    <name evidence="9 12" type="primary">hisC</name>
    <name evidence="12" type="ORF">U1T56_12830</name>
</gene>
<feature type="modified residue" description="N6-(pyridoxal phosphate)lysine" evidence="9">
    <location>
        <position position="220"/>
    </location>
</feature>
<keyword evidence="9" id="KW-0368">Histidine biosynthesis</keyword>
<evidence type="ECO:0000256" key="8">
    <source>
        <dbReference type="ARBA" id="ARBA00047481"/>
    </source>
</evidence>
<evidence type="ECO:0000256" key="3">
    <source>
        <dbReference type="ARBA" id="ARBA00007970"/>
    </source>
</evidence>
<feature type="region of interest" description="Disordered" evidence="10">
    <location>
        <begin position="20"/>
        <end position="40"/>
    </location>
</feature>
<dbReference type="EMBL" id="JBBLZC010000012">
    <property type="protein sequence ID" value="MEK0084041.1"/>
    <property type="molecule type" value="Genomic_DNA"/>
</dbReference>
<sequence length="367" mass="39038">MALPRPRPGILEITPYVGGKAKSASSKPVAKLSSNESPLGPSPKAIAAYRELAGELHRYPDGNATALRQAIGRRFNVDPDLVVCGAGSDELISLLIRAYAGPGDEVLYSRHGFLMYPIAALAAGAHPVAAPERNLTADVDALLAHVTSRTRLLFLANPNNPTGSYLPATELERLRAGLPEDVILVIDAAYAEYATAPDYASGLELARGTPNTVCLRTFSKLFGLAALRLGWMTAAPAIVDVINRVRGPFNVSAPALAAGVAALEDLEHQEQARAHNATWLPWLTREIQALGLTVHPSLGNFILIEFPSEPGHDAAAANAFLEAEGIIPREMGAYGLPGCLRLSIGREEENRRVVEALAAFVAGRRQA</sequence>
<evidence type="ECO:0000259" key="11">
    <source>
        <dbReference type="Pfam" id="PF00155"/>
    </source>
</evidence>
<evidence type="ECO:0000256" key="9">
    <source>
        <dbReference type="HAMAP-Rule" id="MF_01023"/>
    </source>
</evidence>
<comment type="subunit">
    <text evidence="4 9">Homodimer.</text>
</comment>
<name>A0ABU8XSL5_9PROT</name>
<keyword evidence="5 9" id="KW-0032">Aminotransferase</keyword>
<evidence type="ECO:0000256" key="7">
    <source>
        <dbReference type="ARBA" id="ARBA00022898"/>
    </source>
</evidence>
<dbReference type="InterPro" id="IPR004839">
    <property type="entry name" value="Aminotransferase_I/II_large"/>
</dbReference>
<dbReference type="Gene3D" id="3.40.640.10">
    <property type="entry name" value="Type I PLP-dependent aspartate aminotransferase-like (Major domain)"/>
    <property type="match status" value="1"/>
</dbReference>
<evidence type="ECO:0000256" key="10">
    <source>
        <dbReference type="SAM" id="MobiDB-lite"/>
    </source>
</evidence>
<dbReference type="CDD" id="cd00609">
    <property type="entry name" value="AAT_like"/>
    <property type="match status" value="1"/>
</dbReference>
<proteinExistence type="inferred from homology"/>
<comment type="catalytic activity">
    <reaction evidence="8 9">
        <text>L-histidinol phosphate + 2-oxoglutarate = 3-(imidazol-4-yl)-2-oxopropyl phosphate + L-glutamate</text>
        <dbReference type="Rhea" id="RHEA:23744"/>
        <dbReference type="ChEBI" id="CHEBI:16810"/>
        <dbReference type="ChEBI" id="CHEBI:29985"/>
        <dbReference type="ChEBI" id="CHEBI:57766"/>
        <dbReference type="ChEBI" id="CHEBI:57980"/>
        <dbReference type="EC" id="2.6.1.9"/>
    </reaction>
</comment>
<dbReference type="NCBIfam" id="TIGR01141">
    <property type="entry name" value="hisC"/>
    <property type="match status" value="1"/>
</dbReference>
<organism evidence="12 13">
    <name type="scientific">Benzoatithermus flavus</name>
    <dbReference type="NCBI Taxonomy" id="3108223"/>
    <lineage>
        <taxon>Bacteria</taxon>
        <taxon>Pseudomonadati</taxon>
        <taxon>Pseudomonadota</taxon>
        <taxon>Alphaproteobacteria</taxon>
        <taxon>Geminicoccales</taxon>
        <taxon>Geminicoccaceae</taxon>
        <taxon>Benzoatithermus</taxon>
    </lineage>
</organism>
<comment type="similarity">
    <text evidence="3 9">Belongs to the class-II pyridoxal-phosphate-dependent aminotransferase family. Histidinol-phosphate aminotransferase subfamily.</text>
</comment>
<dbReference type="InterPro" id="IPR015422">
    <property type="entry name" value="PyrdxlP-dep_Trfase_small"/>
</dbReference>
<keyword evidence="6 9" id="KW-0808">Transferase</keyword>
<evidence type="ECO:0000313" key="13">
    <source>
        <dbReference type="Proteomes" id="UP001375743"/>
    </source>
</evidence>
<dbReference type="Proteomes" id="UP001375743">
    <property type="component" value="Unassembled WGS sequence"/>
</dbReference>
<evidence type="ECO:0000256" key="1">
    <source>
        <dbReference type="ARBA" id="ARBA00001933"/>
    </source>
</evidence>
<accession>A0ABU8XSL5</accession>
<comment type="pathway">
    <text evidence="2 9">Amino-acid biosynthesis; L-histidine biosynthesis; L-histidine from 5-phospho-alpha-D-ribose 1-diphosphate: step 7/9.</text>
</comment>
<feature type="compositionally biased region" description="Low complexity" evidence="10">
    <location>
        <begin position="20"/>
        <end position="34"/>
    </location>
</feature>
<keyword evidence="9" id="KW-0028">Amino-acid biosynthesis</keyword>
<dbReference type="Pfam" id="PF00155">
    <property type="entry name" value="Aminotran_1_2"/>
    <property type="match status" value="1"/>
</dbReference>
<protein>
    <recommendedName>
        <fullName evidence="9">Histidinol-phosphate aminotransferase</fullName>
        <ecNumber evidence="9">2.6.1.9</ecNumber>
    </recommendedName>
    <alternativeName>
        <fullName evidence="9">Imidazole acetol-phosphate transaminase</fullName>
    </alternativeName>
</protein>
<evidence type="ECO:0000256" key="2">
    <source>
        <dbReference type="ARBA" id="ARBA00005011"/>
    </source>
</evidence>
<comment type="caution">
    <text evidence="12">The sequence shown here is derived from an EMBL/GenBank/DDBJ whole genome shotgun (WGS) entry which is preliminary data.</text>
</comment>
<dbReference type="EC" id="2.6.1.9" evidence="9"/>
<dbReference type="InterPro" id="IPR005861">
    <property type="entry name" value="HisP_aminotrans"/>
</dbReference>
<dbReference type="PANTHER" id="PTHR43643">
    <property type="entry name" value="HISTIDINOL-PHOSPHATE AMINOTRANSFERASE 2"/>
    <property type="match status" value="1"/>
</dbReference>
<dbReference type="GO" id="GO:0004400">
    <property type="term" value="F:histidinol-phosphate transaminase activity"/>
    <property type="evidence" value="ECO:0007669"/>
    <property type="project" value="UniProtKB-EC"/>
</dbReference>
<feature type="domain" description="Aminotransferase class I/classII large" evidence="11">
    <location>
        <begin position="29"/>
        <end position="357"/>
    </location>
</feature>